<feature type="region of interest" description="Disordered" evidence="1">
    <location>
        <begin position="149"/>
        <end position="177"/>
    </location>
</feature>
<sequence length="481" mass="52351">ALLKETYNRATAATAAATVPESMLNSAAAGRRQVNDFNTVADEVRPGTGGSARSDPGVRGGGVEPAEPDRAPTPAPAPSVDEEEANVDVGGVETTDATEQRLPEPSTPQEFTSLTTSPPPPPMMHTPSQENIESPALQPADRELLARSQPANTPTTPCTVFSKRPGVSRPSQQTANTTMRRNCYEQAVNLVAARCVTNPLVSPNWQRQRSGGGDPADDPPPGFGGPRVFYIRQKRPRPMTPLKAWAGYHGNVYFSPLRIRRSEFAHPDSQLSLPSLPACSGRLQQVLESSRLNAEHLLHLRARLDAAAMKRRLPPRRAAVLGGQSSGQQPLVQLDRAYLASRAASRQQGPDGPETAGGSMSVSRDVHLYRSAHATGTLQFQNQQLHEQPQQFELEPQPTAGRVYRGSVSRKLRDLRLTRSTETSTKSPTGSQRQQQLRQAHNNSMVSLDRGEIDRLYDQLPSLMASVPRSQARQFQSGTDR</sequence>
<feature type="region of interest" description="Disordered" evidence="1">
    <location>
        <begin position="35"/>
        <end position="130"/>
    </location>
</feature>
<keyword evidence="3" id="KW-1185">Reference proteome</keyword>
<reference evidence="2 3" key="1">
    <citation type="submission" date="2017-06" db="EMBL/GenBank/DDBJ databases">
        <title>A platform for efficient transgenesis in Macrostomum lignano, a flatworm model organism for stem cell research.</title>
        <authorList>
            <person name="Berezikov E."/>
        </authorList>
    </citation>
    <scope>NUCLEOTIDE SEQUENCE [LARGE SCALE GENOMIC DNA]</scope>
    <source>
        <strain evidence="2">DV1</strain>
        <tissue evidence="2">Whole organism</tissue>
    </source>
</reference>
<evidence type="ECO:0000256" key="1">
    <source>
        <dbReference type="SAM" id="MobiDB-lite"/>
    </source>
</evidence>
<dbReference type="OrthoDB" id="10032693at2759"/>
<feature type="region of interest" description="Disordered" evidence="1">
    <location>
        <begin position="415"/>
        <end position="448"/>
    </location>
</feature>
<feature type="compositionally biased region" description="Polar residues" evidence="1">
    <location>
        <begin position="149"/>
        <end position="159"/>
    </location>
</feature>
<evidence type="ECO:0000313" key="2">
    <source>
        <dbReference type="EMBL" id="PAA57693.1"/>
    </source>
</evidence>
<accession>A0A267E7Z0</accession>
<name>A0A267E7Z0_9PLAT</name>
<feature type="non-terminal residue" evidence="2">
    <location>
        <position position="1"/>
    </location>
</feature>
<protein>
    <submittedName>
        <fullName evidence="2">Uncharacterized protein</fullName>
    </submittedName>
</protein>
<proteinExistence type="predicted"/>
<dbReference type="Proteomes" id="UP000215902">
    <property type="component" value="Unassembled WGS sequence"/>
</dbReference>
<feature type="region of interest" description="Disordered" evidence="1">
    <location>
        <begin position="341"/>
        <end position="360"/>
    </location>
</feature>
<dbReference type="AlphaFoldDB" id="A0A267E7Z0"/>
<evidence type="ECO:0000313" key="3">
    <source>
        <dbReference type="Proteomes" id="UP000215902"/>
    </source>
</evidence>
<gene>
    <name evidence="2" type="ORF">BOX15_Mlig013622g3</name>
</gene>
<feature type="region of interest" description="Disordered" evidence="1">
    <location>
        <begin position="202"/>
        <end position="226"/>
    </location>
</feature>
<dbReference type="EMBL" id="NIVC01002455">
    <property type="protein sequence ID" value="PAA57693.1"/>
    <property type="molecule type" value="Genomic_DNA"/>
</dbReference>
<feature type="compositionally biased region" description="Polar residues" evidence="1">
    <location>
        <begin position="420"/>
        <end position="446"/>
    </location>
</feature>
<organism evidence="2 3">
    <name type="scientific">Macrostomum lignano</name>
    <dbReference type="NCBI Taxonomy" id="282301"/>
    <lineage>
        <taxon>Eukaryota</taxon>
        <taxon>Metazoa</taxon>
        <taxon>Spiralia</taxon>
        <taxon>Lophotrochozoa</taxon>
        <taxon>Platyhelminthes</taxon>
        <taxon>Rhabditophora</taxon>
        <taxon>Macrostomorpha</taxon>
        <taxon>Macrostomida</taxon>
        <taxon>Macrostomidae</taxon>
        <taxon>Macrostomum</taxon>
    </lineage>
</organism>
<comment type="caution">
    <text evidence="2">The sequence shown here is derived from an EMBL/GenBank/DDBJ whole genome shotgun (WGS) entry which is preliminary data.</text>
</comment>